<evidence type="ECO:0000313" key="10">
    <source>
        <dbReference type="Proteomes" id="UP000001514"/>
    </source>
</evidence>
<sequence>MAPKKGGKGGKKKDEGPVEDEVTILKRKVGEREAEILQLLEKLKALEEESQKLAGSILQIRSEAVERGEKFNDIIIYLTGEVKIKGEKAGRLEKELTTLKAEKTESAEALAKEIQDMRHGCKFILEDLRLQLDNAQVQLRDLNEFTMTKQALEQETKSLKEQLEREKKEHQESISDVERATLQERERLKKEMAVRIEDTRKLMIKQAHEQLHALEDDLIRRNGTYQKTMRMLVFKLREKYLANKMERKMEEEDLEQLLGRNEALKEDVRGEKKQLEKIKEVIEEKSAAAECTGPAEAAMKFLYGCIQDLEVERLLKARTDECCNSAEDTVEEIDAWPHLPTSLDKLNFQQRKRFLKHLIRTAISLRVASRNFESLDHADKQDLEASFSMWTEAKETKKGSVHVISVEDILSLPLGSMQLDDSTVPSTSFWIRPTSSGTQTYIKDILPMASELF</sequence>
<accession>D8TDN2</accession>
<dbReference type="HOGENOM" id="CLU_604697_0_0_1"/>
<evidence type="ECO:0000256" key="4">
    <source>
        <dbReference type="ARBA" id="ARBA00023054"/>
    </source>
</evidence>
<evidence type="ECO:0000256" key="7">
    <source>
        <dbReference type="SAM" id="Coils"/>
    </source>
</evidence>
<proteinExistence type="inferred from homology"/>
<evidence type="ECO:0000256" key="6">
    <source>
        <dbReference type="ARBA" id="ARBA00023273"/>
    </source>
</evidence>
<dbReference type="GO" id="GO:0036064">
    <property type="term" value="C:ciliary basal body"/>
    <property type="evidence" value="ECO:0000318"/>
    <property type="project" value="GO_Central"/>
</dbReference>
<keyword evidence="5" id="KW-0969">Cilium</keyword>
<evidence type="ECO:0000256" key="1">
    <source>
        <dbReference type="ARBA" id="ARBA00004138"/>
    </source>
</evidence>
<feature type="region of interest" description="Disordered" evidence="8">
    <location>
        <begin position="1"/>
        <end position="20"/>
    </location>
</feature>
<feature type="coiled-coil region" evidence="7">
    <location>
        <begin position="247"/>
        <end position="292"/>
    </location>
</feature>
<feature type="coiled-coil region" evidence="7">
    <location>
        <begin position="125"/>
        <end position="183"/>
    </location>
</feature>
<dbReference type="AlphaFoldDB" id="D8TDN2"/>
<evidence type="ECO:0000256" key="2">
    <source>
        <dbReference type="ARBA" id="ARBA00010841"/>
    </source>
</evidence>
<dbReference type="InParanoid" id="D8TDN2"/>
<comment type="similarity">
    <text evidence="2">Belongs to the CFAP157 family.</text>
</comment>
<comment type="subcellular location">
    <subcellularLocation>
        <location evidence="1">Cell projection</location>
        <location evidence="1">Cilium</location>
    </subcellularLocation>
</comment>
<evidence type="ECO:0000313" key="9">
    <source>
        <dbReference type="EMBL" id="EFJ05245.1"/>
    </source>
</evidence>
<protein>
    <recommendedName>
        <fullName evidence="3">Cilia- and flagella-associated protein 157</fullName>
    </recommendedName>
</protein>
<feature type="coiled-coil region" evidence="7">
    <location>
        <begin position="29"/>
        <end position="63"/>
    </location>
</feature>
<dbReference type="PANTHER" id="PTHR31954">
    <property type="entry name" value="CILIA- AND FLAGELLA-ASSOCIATED PROTEIN 157"/>
    <property type="match status" value="1"/>
</dbReference>
<dbReference type="eggNOG" id="ENOG502R31A">
    <property type="taxonomic scope" value="Eukaryota"/>
</dbReference>
<keyword evidence="4 7" id="KW-0175">Coiled coil</keyword>
<reference evidence="9 10" key="1">
    <citation type="journal article" date="2011" name="Science">
        <title>The Selaginella genome identifies genetic changes associated with the evolution of vascular plants.</title>
        <authorList>
            <person name="Banks J.A."/>
            <person name="Nishiyama T."/>
            <person name="Hasebe M."/>
            <person name="Bowman J.L."/>
            <person name="Gribskov M."/>
            <person name="dePamphilis C."/>
            <person name="Albert V.A."/>
            <person name="Aono N."/>
            <person name="Aoyama T."/>
            <person name="Ambrose B.A."/>
            <person name="Ashton N.W."/>
            <person name="Axtell M.J."/>
            <person name="Barker E."/>
            <person name="Barker M.S."/>
            <person name="Bennetzen J.L."/>
            <person name="Bonawitz N.D."/>
            <person name="Chapple C."/>
            <person name="Cheng C."/>
            <person name="Correa L.G."/>
            <person name="Dacre M."/>
            <person name="DeBarry J."/>
            <person name="Dreyer I."/>
            <person name="Elias M."/>
            <person name="Engstrom E.M."/>
            <person name="Estelle M."/>
            <person name="Feng L."/>
            <person name="Finet C."/>
            <person name="Floyd S.K."/>
            <person name="Frommer W.B."/>
            <person name="Fujita T."/>
            <person name="Gramzow L."/>
            <person name="Gutensohn M."/>
            <person name="Harholt J."/>
            <person name="Hattori M."/>
            <person name="Heyl A."/>
            <person name="Hirai T."/>
            <person name="Hiwatashi Y."/>
            <person name="Ishikawa M."/>
            <person name="Iwata M."/>
            <person name="Karol K.G."/>
            <person name="Koehler B."/>
            <person name="Kolukisaoglu U."/>
            <person name="Kubo M."/>
            <person name="Kurata T."/>
            <person name="Lalonde S."/>
            <person name="Li K."/>
            <person name="Li Y."/>
            <person name="Litt A."/>
            <person name="Lyons E."/>
            <person name="Manning G."/>
            <person name="Maruyama T."/>
            <person name="Michael T.P."/>
            <person name="Mikami K."/>
            <person name="Miyazaki S."/>
            <person name="Morinaga S."/>
            <person name="Murata T."/>
            <person name="Mueller-Roeber B."/>
            <person name="Nelson D.R."/>
            <person name="Obara M."/>
            <person name="Oguri Y."/>
            <person name="Olmstead R.G."/>
            <person name="Onodera N."/>
            <person name="Petersen B.L."/>
            <person name="Pils B."/>
            <person name="Prigge M."/>
            <person name="Rensing S.A."/>
            <person name="Riano-Pachon D.M."/>
            <person name="Roberts A.W."/>
            <person name="Sato Y."/>
            <person name="Scheller H.V."/>
            <person name="Schulz B."/>
            <person name="Schulz C."/>
            <person name="Shakirov E.V."/>
            <person name="Shibagaki N."/>
            <person name="Shinohara N."/>
            <person name="Shippen D.E."/>
            <person name="Soerensen I."/>
            <person name="Sotooka R."/>
            <person name="Sugimoto N."/>
            <person name="Sugita M."/>
            <person name="Sumikawa N."/>
            <person name="Tanurdzic M."/>
            <person name="Theissen G."/>
            <person name="Ulvskov P."/>
            <person name="Wakazuki S."/>
            <person name="Weng J.K."/>
            <person name="Willats W.W."/>
            <person name="Wipf D."/>
            <person name="Wolf P.G."/>
            <person name="Yang L."/>
            <person name="Zimmer A.D."/>
            <person name="Zhu Q."/>
            <person name="Mitros T."/>
            <person name="Hellsten U."/>
            <person name="Loque D."/>
            <person name="Otillar R."/>
            <person name="Salamov A."/>
            <person name="Schmutz J."/>
            <person name="Shapiro H."/>
            <person name="Lindquist E."/>
            <person name="Lucas S."/>
            <person name="Rokhsar D."/>
            <person name="Grigoriev I.V."/>
        </authorList>
    </citation>
    <scope>NUCLEOTIDE SEQUENCE [LARGE SCALE GENOMIC DNA]</scope>
</reference>
<evidence type="ECO:0000256" key="5">
    <source>
        <dbReference type="ARBA" id="ARBA00023069"/>
    </source>
</evidence>
<dbReference type="GO" id="GO:0008017">
    <property type="term" value="F:microtubule binding"/>
    <property type="evidence" value="ECO:0000318"/>
    <property type="project" value="GO_Central"/>
</dbReference>
<dbReference type="KEGG" id="smo:SELMODRAFT_431748"/>
<dbReference type="Gramene" id="EFJ05245">
    <property type="protein sequence ID" value="EFJ05245"/>
    <property type="gene ID" value="SELMODRAFT_431748"/>
</dbReference>
<organism evidence="10">
    <name type="scientific">Selaginella moellendorffii</name>
    <name type="common">Spikemoss</name>
    <dbReference type="NCBI Taxonomy" id="88036"/>
    <lineage>
        <taxon>Eukaryota</taxon>
        <taxon>Viridiplantae</taxon>
        <taxon>Streptophyta</taxon>
        <taxon>Embryophyta</taxon>
        <taxon>Tracheophyta</taxon>
        <taxon>Lycopodiopsida</taxon>
        <taxon>Selaginellales</taxon>
        <taxon>Selaginellaceae</taxon>
        <taxon>Selaginella</taxon>
    </lineage>
</organism>
<dbReference type="OMA" id="WTEAKET"/>
<keyword evidence="6" id="KW-0966">Cell projection</keyword>
<dbReference type="InterPro" id="IPR038844">
    <property type="entry name" value="CFAP157"/>
</dbReference>
<dbReference type="EMBL" id="GL377732">
    <property type="protein sequence ID" value="EFJ05245.1"/>
    <property type="molecule type" value="Genomic_DNA"/>
</dbReference>
<name>D8TDN2_SELML</name>
<feature type="compositionally biased region" description="Basic residues" evidence="8">
    <location>
        <begin position="1"/>
        <end position="11"/>
    </location>
</feature>
<keyword evidence="10" id="KW-1185">Reference proteome</keyword>
<dbReference type="PANTHER" id="PTHR31954:SF1">
    <property type="entry name" value="CILIA- AND FLAGELLA-ASSOCIATED PROTEIN 157"/>
    <property type="match status" value="1"/>
</dbReference>
<gene>
    <name evidence="9" type="ORF">SELMODRAFT_431748</name>
</gene>
<dbReference type="Proteomes" id="UP000001514">
    <property type="component" value="Unassembled WGS sequence"/>
</dbReference>
<evidence type="ECO:0000256" key="3">
    <source>
        <dbReference type="ARBA" id="ARBA00014087"/>
    </source>
</evidence>
<evidence type="ECO:0000256" key="8">
    <source>
        <dbReference type="SAM" id="MobiDB-lite"/>
    </source>
</evidence>